<protein>
    <recommendedName>
        <fullName evidence="1">Fibrous sheath-interacting protein 2 C-terminal domain-containing protein</fullName>
    </recommendedName>
</protein>
<organism evidence="2 3">
    <name type="scientific">Crocodylus porosus</name>
    <name type="common">Saltwater crocodile</name>
    <name type="synonym">Estuarine crocodile</name>
    <dbReference type="NCBI Taxonomy" id="8502"/>
    <lineage>
        <taxon>Eukaryota</taxon>
        <taxon>Metazoa</taxon>
        <taxon>Chordata</taxon>
        <taxon>Craniata</taxon>
        <taxon>Vertebrata</taxon>
        <taxon>Euteleostomi</taxon>
        <taxon>Archelosauria</taxon>
        <taxon>Archosauria</taxon>
        <taxon>Crocodylia</taxon>
        <taxon>Longirostres</taxon>
        <taxon>Crocodylidae</taxon>
        <taxon>Crocodylus</taxon>
    </lineage>
</organism>
<dbReference type="Pfam" id="PF15783">
    <property type="entry name" value="FSIP2"/>
    <property type="match status" value="2"/>
</dbReference>
<evidence type="ECO:0000313" key="3">
    <source>
        <dbReference type="Proteomes" id="UP000594220"/>
    </source>
</evidence>
<proteinExistence type="predicted"/>
<accession>A0A7M4ED04</accession>
<name>A0A7M4ED04_CROPO</name>
<dbReference type="AlphaFoldDB" id="A0A7M4ED04"/>
<dbReference type="PANTHER" id="PTHR21856">
    <property type="entry name" value="FIBROUS SHEATH-INTERACTING PROTEIN 2"/>
    <property type="match status" value="1"/>
</dbReference>
<feature type="domain" description="Fibrous sheath-interacting protein 2 C-terminal" evidence="1">
    <location>
        <begin position="141"/>
        <end position="323"/>
    </location>
</feature>
<dbReference type="GO" id="GO:0005739">
    <property type="term" value="C:mitochondrion"/>
    <property type="evidence" value="ECO:0007669"/>
    <property type="project" value="TreeGrafter"/>
</dbReference>
<keyword evidence="3" id="KW-1185">Reference proteome</keyword>
<dbReference type="InterPro" id="IPR038891">
    <property type="entry name" value="FSIP2"/>
</dbReference>
<dbReference type="OMA" id="ETHIASM"/>
<reference evidence="2" key="2">
    <citation type="submission" date="2025-09" db="UniProtKB">
        <authorList>
            <consortium name="Ensembl"/>
        </authorList>
    </citation>
    <scope>IDENTIFICATION</scope>
</reference>
<dbReference type="InterPro" id="IPR031554">
    <property type="entry name" value="FSIP2_C"/>
</dbReference>
<evidence type="ECO:0000313" key="2">
    <source>
        <dbReference type="Ensembl" id="ENSCPRP00005008015.1"/>
    </source>
</evidence>
<dbReference type="Proteomes" id="UP000594220">
    <property type="component" value="Unplaced"/>
</dbReference>
<reference evidence="2" key="1">
    <citation type="submission" date="2025-08" db="UniProtKB">
        <authorList>
            <consortium name="Ensembl"/>
        </authorList>
    </citation>
    <scope>IDENTIFICATION</scope>
</reference>
<feature type="domain" description="Fibrous sheath-interacting protein 2 C-terminal" evidence="1">
    <location>
        <begin position="340"/>
        <end position="551"/>
    </location>
</feature>
<dbReference type="PANTHER" id="PTHR21856:SF7">
    <property type="entry name" value="FIBROUS SHEATH-INTERACTING PROTEIN 2"/>
    <property type="match status" value="1"/>
</dbReference>
<evidence type="ECO:0000259" key="1">
    <source>
        <dbReference type="Pfam" id="PF15783"/>
    </source>
</evidence>
<sequence>MCMGGLLEHPTQAVKAEKFPHSQTYFKYESTRKDGKLQNHLIREDISSEFKQYHPKTDMVRKFFSLISVQGRGSEEQVQREGQMPRQLQVPELVQPTSGGIRKLSYCTGALGLYFPPGYTNQGKDTLQPSEDQGLSPDIDTLTAKIIHSSLSDLLQESASKVSVYADMKSNKSVSRELRCFDKEISTDYQQKDPLPKAPSSALHKPLQPREIDEKLLEDAAKSNAQCQSPTASILGVCHRFLEDIINRLLSNSLPATTSTSSSTEKKTELAEFDLIYMKVISKVMAKISEPSDSPSSLSSYLSQIVTLIVEKLAASLLSSFSSLFTIFLHTEGSQAMGDLFHSACTSTGDHVDSDIFVCRDLTNRKDILAHRIAASIAKEVTKPEFQVSSEEETLSTSSSTTEGVRIVEKLPLDLGMRKKIPKPTLNPCIPVVPVPFVEEIVSRFLLKVLSSTDGRSPKYRRCLSRAEAMEQDLSKHKISLVATTDEEQHLYLEHEEAVNRVVLSVSRNVLQKSGSEQGLYGDVTGFNALFPQEVDTAIIEELSDCPLLQATLQWAISVEDTH</sequence>
<dbReference type="Ensembl" id="ENSCPRT00005009421.1">
    <property type="protein sequence ID" value="ENSCPRP00005008015.1"/>
    <property type="gene ID" value="ENSCPRG00005005704.1"/>
</dbReference>